<evidence type="ECO:0000256" key="1">
    <source>
        <dbReference type="ARBA" id="ARBA00022723"/>
    </source>
</evidence>
<feature type="compositionally biased region" description="Polar residues" evidence="5">
    <location>
        <begin position="381"/>
        <end position="391"/>
    </location>
</feature>
<dbReference type="EMBL" id="KE524947">
    <property type="protein sequence ID" value="KFB38418.1"/>
    <property type="molecule type" value="Genomic_DNA"/>
</dbReference>
<feature type="compositionally biased region" description="Acidic residues" evidence="5">
    <location>
        <begin position="525"/>
        <end position="543"/>
    </location>
</feature>
<keyword evidence="9" id="KW-1185">Reference proteome</keyword>
<dbReference type="GO" id="GO:0004722">
    <property type="term" value="F:protein serine/threonine phosphatase activity"/>
    <property type="evidence" value="ECO:0007669"/>
    <property type="project" value="InterPro"/>
</dbReference>
<feature type="domain" description="PPM-type phosphatase" evidence="6">
    <location>
        <begin position="9"/>
        <end position="326"/>
    </location>
</feature>
<dbReference type="Gene3D" id="3.60.40.10">
    <property type="entry name" value="PPM-type phosphatase domain"/>
    <property type="match status" value="1"/>
</dbReference>
<keyword evidence="2 4" id="KW-0378">Hydrolase</keyword>
<dbReference type="SMART" id="SM00332">
    <property type="entry name" value="PP2Cc"/>
    <property type="match status" value="1"/>
</dbReference>
<feature type="region of interest" description="Disordered" evidence="5">
    <location>
        <begin position="514"/>
        <end position="551"/>
    </location>
</feature>
<protein>
    <submittedName>
        <fullName evidence="7">AGAP004291-PA-like protein</fullName>
    </submittedName>
</protein>
<evidence type="ECO:0000259" key="6">
    <source>
        <dbReference type="PROSITE" id="PS51746"/>
    </source>
</evidence>
<dbReference type="Pfam" id="PF00481">
    <property type="entry name" value="PP2C"/>
    <property type="match status" value="1"/>
</dbReference>
<dbReference type="CDD" id="cd00143">
    <property type="entry name" value="PP2Cc"/>
    <property type="match status" value="1"/>
</dbReference>
<feature type="region of interest" description="Disordered" evidence="5">
    <location>
        <begin position="381"/>
        <end position="457"/>
    </location>
</feature>
<dbReference type="EnsemblMetazoa" id="ASIC005780-RA">
    <property type="protein sequence ID" value="ASIC005780-PA"/>
    <property type="gene ID" value="ASIC005780"/>
</dbReference>
<dbReference type="AlphaFoldDB" id="A0A084VKC4"/>
<gene>
    <name evidence="7" type="ORF">ZHAS_00005780</name>
</gene>
<feature type="region of interest" description="Disordered" evidence="5">
    <location>
        <begin position="575"/>
        <end position="595"/>
    </location>
</feature>
<name>A0A084VKC4_ANOSI</name>
<dbReference type="PANTHER" id="PTHR47992">
    <property type="entry name" value="PROTEIN PHOSPHATASE"/>
    <property type="match status" value="1"/>
</dbReference>
<keyword evidence="3 4" id="KW-0904">Protein phosphatase</keyword>
<dbReference type="InterPro" id="IPR015655">
    <property type="entry name" value="PP2C"/>
</dbReference>
<dbReference type="PROSITE" id="PS01032">
    <property type="entry name" value="PPM_1"/>
    <property type="match status" value="1"/>
</dbReference>
<dbReference type="OrthoDB" id="10025511at2759"/>
<organism evidence="7">
    <name type="scientific">Anopheles sinensis</name>
    <name type="common">Mosquito</name>
    <dbReference type="NCBI Taxonomy" id="74873"/>
    <lineage>
        <taxon>Eukaryota</taxon>
        <taxon>Metazoa</taxon>
        <taxon>Ecdysozoa</taxon>
        <taxon>Arthropoda</taxon>
        <taxon>Hexapoda</taxon>
        <taxon>Insecta</taxon>
        <taxon>Pterygota</taxon>
        <taxon>Neoptera</taxon>
        <taxon>Endopterygota</taxon>
        <taxon>Diptera</taxon>
        <taxon>Nematocera</taxon>
        <taxon>Culicoidea</taxon>
        <taxon>Culicidae</taxon>
        <taxon>Anophelinae</taxon>
        <taxon>Anopheles</taxon>
    </lineage>
</organism>
<dbReference type="EMBL" id="ATLV01014178">
    <property type="status" value="NOT_ANNOTATED_CDS"/>
    <property type="molecule type" value="Genomic_DNA"/>
</dbReference>
<dbReference type="VEuPathDB" id="VectorBase:ASIS012754"/>
<dbReference type="VEuPathDB" id="VectorBase:ASIC005780"/>
<dbReference type="OMA" id="DQNLEYA"/>
<accession>A0A084VKC4</accession>
<dbReference type="InterPro" id="IPR036457">
    <property type="entry name" value="PPM-type-like_dom_sf"/>
</dbReference>
<evidence type="ECO:0000256" key="2">
    <source>
        <dbReference type="ARBA" id="ARBA00022801"/>
    </source>
</evidence>
<reference evidence="8" key="2">
    <citation type="submission" date="2020-05" db="UniProtKB">
        <authorList>
            <consortium name="EnsemblMetazoa"/>
        </authorList>
    </citation>
    <scope>IDENTIFICATION</scope>
</reference>
<reference evidence="7 9" key="1">
    <citation type="journal article" date="2014" name="BMC Genomics">
        <title>Genome sequence of Anopheles sinensis provides insight into genetics basis of mosquito competence for malaria parasites.</title>
        <authorList>
            <person name="Zhou D."/>
            <person name="Zhang D."/>
            <person name="Ding G."/>
            <person name="Shi L."/>
            <person name="Hou Q."/>
            <person name="Ye Y."/>
            <person name="Xu Y."/>
            <person name="Zhou H."/>
            <person name="Xiong C."/>
            <person name="Li S."/>
            <person name="Yu J."/>
            <person name="Hong S."/>
            <person name="Yu X."/>
            <person name="Zou P."/>
            <person name="Chen C."/>
            <person name="Chang X."/>
            <person name="Wang W."/>
            <person name="Lv Y."/>
            <person name="Sun Y."/>
            <person name="Ma L."/>
            <person name="Shen B."/>
            <person name="Zhu C."/>
        </authorList>
    </citation>
    <scope>NUCLEOTIDE SEQUENCE [LARGE SCALE GENOMIC DNA]</scope>
</reference>
<feature type="compositionally biased region" description="Polar residues" evidence="5">
    <location>
        <begin position="876"/>
        <end position="892"/>
    </location>
</feature>
<sequence>MSIGVNLRVTGHTSIGGRKYQEDYFSVAYQQTENDQNLEYAFFGIYDGHGGAEASLFAKEHLMNTIVSQKQFWSENDEDVLKSIREGYIQTHYSMWREQDKWPKTSSGLPSTAGTTASIAFIRRGKIYIGHVGDSGIVLGYQKDKESPHDDDGRWVASPLTEDHKPESYAEKMRIMSCGGKVVTKSGVPRVVWNRPRIGHKGPVRRSTPIDEIPFLAVARSLGDLWSYNSAVDEFIVSPMPDVSVIEIDPKKFRCLIFGTDGLWNVISPKSAVEIVRNTEMENIRIALEGGSEWKNPSKLLVNEALERWSRSNMKADNTSVVIIMLDPPGPPKRDVLKSVKDSIQYASPEWRSASGAPGSDMFDLFDCITRGEAVPVLSQMAQRTEPSDTPSMRYLHHHHNHHHQQQQHYQQHRNYHEPPQQSMHQEQYAGNHPQQDHQHLDHHHHPEQYCHPGGSTSYDHDLAYRDTSFAESYNSLLDRSFENTDHSYTSIFHQTADEEGASTSAYQNRATRVEPSLEVGHTDDTDEEALIDYQPESDDETTGDGLVGRRDSTYSLTNLQTKSERLHAAMVESERSSQSHPYYHHHPQHRREEEEGCYSGGNLAIIEHFHNYHHPLPHHYGSGASSRAGHTEDAHHQYHQGMYQGLDVTHQYQHHHQDVGGHYEQTHFHHASSSYQMERYDYRHPTNNNLLVCEPSCSTGTGTKVKSDNELAFANVYNEGGTLQQPAEEMDMEEENEEAIEESVESPSDVHRIQINEISSSYAGTTNASPGLILPSESDGHGSGCASGDEENSASSTTQQILSVPTFESKPRTIKKSAPSPRVITIFYETRSSRRKPRIRSATSGLTPSKPRSLLGVASFNRIATKKRKTSTTTVVQTAIPSDDPTPSNPTLTIERRILRSNGMNTRARSYSNQPSTRVHPKTHVQPKFVLNNNFAVSSTTLERIPATQQNTETNSLRHNPNPVCRHRKRDTIVATLVRTSEVVEKRKQTPKPVIQQRTMLLRRTTQ</sequence>
<dbReference type="Proteomes" id="UP000030765">
    <property type="component" value="Unassembled WGS sequence"/>
</dbReference>
<comment type="similarity">
    <text evidence="4">Belongs to the PP2C family.</text>
</comment>
<feature type="compositionally biased region" description="Basic and acidic residues" evidence="5">
    <location>
        <begin position="435"/>
        <end position="449"/>
    </location>
</feature>
<dbReference type="GO" id="GO:0046872">
    <property type="term" value="F:metal ion binding"/>
    <property type="evidence" value="ECO:0007669"/>
    <property type="project" value="UniProtKB-KW"/>
</dbReference>
<evidence type="ECO:0000256" key="5">
    <source>
        <dbReference type="SAM" id="MobiDB-lite"/>
    </source>
</evidence>
<evidence type="ECO:0000256" key="4">
    <source>
        <dbReference type="RuleBase" id="RU003465"/>
    </source>
</evidence>
<dbReference type="PROSITE" id="PS51746">
    <property type="entry name" value="PPM_2"/>
    <property type="match status" value="1"/>
</dbReference>
<dbReference type="STRING" id="74873.A0A084VKC4"/>
<proteinExistence type="inferred from homology"/>
<feature type="compositionally biased region" description="Basic residues" evidence="5">
    <location>
        <begin position="395"/>
        <end position="414"/>
    </location>
</feature>
<evidence type="ECO:0000256" key="3">
    <source>
        <dbReference type="ARBA" id="ARBA00022912"/>
    </source>
</evidence>
<evidence type="ECO:0000313" key="7">
    <source>
        <dbReference type="EMBL" id="KFB38418.1"/>
    </source>
</evidence>
<keyword evidence="1" id="KW-0479">Metal-binding</keyword>
<feature type="region of interest" description="Disordered" evidence="5">
    <location>
        <begin position="873"/>
        <end position="892"/>
    </location>
</feature>
<evidence type="ECO:0000313" key="9">
    <source>
        <dbReference type="Proteomes" id="UP000030765"/>
    </source>
</evidence>
<dbReference type="SUPFAM" id="SSF81606">
    <property type="entry name" value="PP2C-like"/>
    <property type="match status" value="1"/>
</dbReference>
<evidence type="ECO:0000313" key="8">
    <source>
        <dbReference type="EnsemblMetazoa" id="ASIC005780-PA"/>
    </source>
</evidence>
<feature type="region of interest" description="Disordered" evidence="5">
    <location>
        <begin position="762"/>
        <end position="819"/>
    </location>
</feature>
<feature type="compositionally biased region" description="Polar residues" evidence="5">
    <location>
        <begin position="794"/>
        <end position="804"/>
    </location>
</feature>
<dbReference type="InterPro" id="IPR000222">
    <property type="entry name" value="PP2C_BS"/>
</dbReference>
<dbReference type="FunFam" id="3.60.40.10:FF:000060">
    <property type="entry name" value="Protein phosphatase 2c"/>
    <property type="match status" value="1"/>
</dbReference>
<dbReference type="InterPro" id="IPR001932">
    <property type="entry name" value="PPM-type_phosphatase-like_dom"/>
</dbReference>